<gene>
    <name evidence="4" type="ORF">SI65_04959</name>
</gene>
<evidence type="ECO:0000259" key="2">
    <source>
        <dbReference type="Pfam" id="PF01425"/>
    </source>
</evidence>
<dbReference type="Pfam" id="PF01425">
    <property type="entry name" value="Amidase"/>
    <property type="match status" value="1"/>
</dbReference>
<evidence type="ECO:0000313" key="4">
    <source>
        <dbReference type="EMBL" id="ODM19973.1"/>
    </source>
</evidence>
<name>A0A1E3BG80_ASPCR</name>
<keyword evidence="5" id="KW-1185">Reference proteome</keyword>
<feature type="chain" id="PRO_5009123663" evidence="1">
    <location>
        <begin position="22"/>
        <end position="697"/>
    </location>
</feature>
<dbReference type="SUPFAM" id="SSF75304">
    <property type="entry name" value="Amidase signature (AS) enzymes"/>
    <property type="match status" value="1"/>
</dbReference>
<feature type="domain" description="Scytalone dehydratase-like protein Arp1 N-terminal" evidence="3">
    <location>
        <begin position="51"/>
        <end position="160"/>
    </location>
</feature>
<reference evidence="4 5" key="1">
    <citation type="journal article" date="2016" name="BMC Genomics">
        <title>Comparative genomic and transcriptomic analyses of the Fuzhuan brick tea-fermentation fungus Aspergillus cristatus.</title>
        <authorList>
            <person name="Ge Y."/>
            <person name="Wang Y."/>
            <person name="Liu Y."/>
            <person name="Tan Y."/>
            <person name="Ren X."/>
            <person name="Zhang X."/>
            <person name="Hyde K.D."/>
            <person name="Liu Y."/>
            <person name="Liu Z."/>
        </authorList>
    </citation>
    <scope>NUCLEOTIDE SEQUENCE [LARGE SCALE GENOMIC DNA]</scope>
    <source>
        <strain evidence="4 5">GZAAS20.1005</strain>
    </source>
</reference>
<feature type="domain" description="Amidase" evidence="2">
    <location>
        <begin position="205"/>
        <end position="364"/>
    </location>
</feature>
<dbReference type="InterPro" id="IPR058329">
    <property type="entry name" value="Arp1_N"/>
</dbReference>
<organism evidence="4 5">
    <name type="scientific">Aspergillus cristatus</name>
    <name type="common">Chinese Fuzhuan brick tea-fermentation fungus</name>
    <name type="synonym">Eurotium cristatum</name>
    <dbReference type="NCBI Taxonomy" id="573508"/>
    <lineage>
        <taxon>Eukaryota</taxon>
        <taxon>Fungi</taxon>
        <taxon>Dikarya</taxon>
        <taxon>Ascomycota</taxon>
        <taxon>Pezizomycotina</taxon>
        <taxon>Eurotiomycetes</taxon>
        <taxon>Eurotiomycetidae</taxon>
        <taxon>Eurotiales</taxon>
        <taxon>Aspergillaceae</taxon>
        <taxon>Aspergillus</taxon>
        <taxon>Aspergillus subgen. Aspergillus</taxon>
    </lineage>
</organism>
<proteinExistence type="predicted"/>
<feature type="signal peptide" evidence="1">
    <location>
        <begin position="1"/>
        <end position="21"/>
    </location>
</feature>
<evidence type="ECO:0000313" key="5">
    <source>
        <dbReference type="Proteomes" id="UP000094569"/>
    </source>
</evidence>
<protein>
    <submittedName>
        <fullName evidence="4">Uncharacterized protein</fullName>
    </submittedName>
</protein>
<dbReference type="PANTHER" id="PTHR46310">
    <property type="entry name" value="AMIDASE 1"/>
    <property type="match status" value="1"/>
</dbReference>
<dbReference type="OrthoDB" id="5423360at2759"/>
<dbReference type="PANTHER" id="PTHR46310:SF7">
    <property type="entry name" value="AMIDASE 1"/>
    <property type="match status" value="1"/>
</dbReference>
<keyword evidence="1" id="KW-0732">Signal</keyword>
<dbReference type="InterPro" id="IPR036928">
    <property type="entry name" value="AS_sf"/>
</dbReference>
<dbReference type="VEuPathDB" id="FungiDB:SI65_04959"/>
<accession>A0A1E3BG80</accession>
<dbReference type="Gene3D" id="3.90.1300.10">
    <property type="entry name" value="Amidase signature (AS) domain"/>
    <property type="match status" value="1"/>
</dbReference>
<evidence type="ECO:0000256" key="1">
    <source>
        <dbReference type="SAM" id="SignalP"/>
    </source>
</evidence>
<dbReference type="InterPro" id="IPR023631">
    <property type="entry name" value="Amidase_dom"/>
</dbReference>
<sequence length="697" mass="75222">MGSLMLVAVLAISWVCGLVGAASVSRHVQLGSHEYFLPPQSAWSFSEWEQSLVNSDEELIPLTVVHLNSTSQGTESIKATLDKFQWADDVWTPAFTNALYVQYPSNATSGKNLTVSLGPNSPVDNVFTSTGKTAANESVPQGPYFVHKYTGKVYQAYRLYPDTSQAFLQPSYQDPNGVHHNLRVATDSAGGLTVAVPSRLYFTPSKSKPLAGVRIAVKDLYDLKGMKTSGGNRALFEISKPKNATAVAVQKLIDAGAVVVGKNKLSEFAFAGLYVTEHIDYLLPFNPRGDGYNSPGDSSGGSGSAVASYGWLDASMGSDTGGSIRGPATQNGVHGNRPSHGAVNLTGALVLSNSMDTSGILARDPRLWSEINKVLYSGFAKEFTKFPKKIYVNAGDVQSALSPNELIGPGSAKLVEKLNNFTEALASLVNGNTTSLSVDDLWTSSNDTGDTTLSDLTSNLYSNLTSYEQWTAFGKDYLSTYMKSHGGKYPYMVPSTLQGWQTANESMSPAIHREDLRKKQHFTKWISQNVFKPDEETCSDSIFLYFSYPQGSQSYKPDVSDDTNNPYIFQLTNQLSSAQEQVTTLNTTLNCNCTEFADQGACAEITDSSSELQQDTAAPPNRLASLGDLPDYAVTLGEIALPDLVSDASKKTEALPYGVNIVAGYGCDFMVQNLITKLYEAGLIKNVQTGASVYGNR</sequence>
<dbReference type="Pfam" id="PF26053">
    <property type="entry name" value="DUF8016"/>
    <property type="match status" value="1"/>
</dbReference>
<comment type="caution">
    <text evidence="4">The sequence shown here is derived from an EMBL/GenBank/DDBJ whole genome shotgun (WGS) entry which is preliminary data.</text>
</comment>
<dbReference type="AlphaFoldDB" id="A0A1E3BG80"/>
<dbReference type="EMBL" id="JXNT01000004">
    <property type="protein sequence ID" value="ODM19973.1"/>
    <property type="molecule type" value="Genomic_DNA"/>
</dbReference>
<dbReference type="STRING" id="573508.A0A1E3BG80"/>
<dbReference type="Proteomes" id="UP000094569">
    <property type="component" value="Unassembled WGS sequence"/>
</dbReference>
<evidence type="ECO:0000259" key="3">
    <source>
        <dbReference type="Pfam" id="PF26053"/>
    </source>
</evidence>